<organism evidence="2 3">
    <name type="scientific">Dreissena polymorpha</name>
    <name type="common">Zebra mussel</name>
    <name type="synonym">Mytilus polymorpha</name>
    <dbReference type="NCBI Taxonomy" id="45954"/>
    <lineage>
        <taxon>Eukaryota</taxon>
        <taxon>Metazoa</taxon>
        <taxon>Spiralia</taxon>
        <taxon>Lophotrochozoa</taxon>
        <taxon>Mollusca</taxon>
        <taxon>Bivalvia</taxon>
        <taxon>Autobranchia</taxon>
        <taxon>Heteroconchia</taxon>
        <taxon>Euheterodonta</taxon>
        <taxon>Imparidentia</taxon>
        <taxon>Neoheterodontei</taxon>
        <taxon>Myida</taxon>
        <taxon>Dreissenoidea</taxon>
        <taxon>Dreissenidae</taxon>
        <taxon>Dreissena</taxon>
    </lineage>
</organism>
<evidence type="ECO:0000313" key="3">
    <source>
        <dbReference type="Proteomes" id="UP000828390"/>
    </source>
</evidence>
<sequence length="69" mass="7813">MQITATLDTSDKVNMDAYVATFRDSEDHYKILVRPPFPGVYILKLAGKREGNKAPRTPGLVKYILKCRT</sequence>
<dbReference type="Pfam" id="PF23265">
    <property type="entry name" value="Ig-like_KY"/>
    <property type="match status" value="1"/>
</dbReference>
<gene>
    <name evidence="2" type="ORF">DPMN_178764</name>
</gene>
<dbReference type="AlphaFoldDB" id="A0A9D4EB76"/>
<evidence type="ECO:0000259" key="1">
    <source>
        <dbReference type="Pfam" id="PF23265"/>
    </source>
</evidence>
<name>A0A9D4EB76_DREPO</name>
<proteinExistence type="predicted"/>
<keyword evidence="3" id="KW-1185">Reference proteome</keyword>
<accession>A0A9D4EB76</accession>
<reference evidence="2" key="1">
    <citation type="journal article" date="2019" name="bioRxiv">
        <title>The Genome of the Zebra Mussel, Dreissena polymorpha: A Resource for Invasive Species Research.</title>
        <authorList>
            <person name="McCartney M.A."/>
            <person name="Auch B."/>
            <person name="Kono T."/>
            <person name="Mallez S."/>
            <person name="Zhang Y."/>
            <person name="Obille A."/>
            <person name="Becker A."/>
            <person name="Abrahante J.E."/>
            <person name="Garbe J."/>
            <person name="Badalamenti J.P."/>
            <person name="Herman A."/>
            <person name="Mangelson H."/>
            <person name="Liachko I."/>
            <person name="Sullivan S."/>
            <person name="Sone E.D."/>
            <person name="Koren S."/>
            <person name="Silverstein K.A.T."/>
            <person name="Beckman K.B."/>
            <person name="Gohl D.M."/>
        </authorList>
    </citation>
    <scope>NUCLEOTIDE SEQUENCE</scope>
    <source>
        <strain evidence="2">Duluth1</strain>
        <tissue evidence="2">Whole animal</tissue>
    </source>
</reference>
<comment type="caution">
    <text evidence="2">The sequence shown here is derived from an EMBL/GenBank/DDBJ whole genome shotgun (WGS) entry which is preliminary data.</text>
</comment>
<dbReference type="InterPro" id="IPR056564">
    <property type="entry name" value="Ig-like_KY"/>
</dbReference>
<dbReference type="EMBL" id="JAIWYP010000009">
    <property type="protein sequence ID" value="KAH3777324.1"/>
    <property type="molecule type" value="Genomic_DNA"/>
</dbReference>
<protein>
    <recommendedName>
        <fullName evidence="1">KY-like immunoglobulin-like domain-containing protein</fullName>
    </recommendedName>
</protein>
<feature type="domain" description="KY-like immunoglobulin-like" evidence="1">
    <location>
        <begin position="9"/>
        <end position="68"/>
    </location>
</feature>
<reference evidence="2" key="2">
    <citation type="submission" date="2020-11" db="EMBL/GenBank/DDBJ databases">
        <authorList>
            <person name="McCartney M.A."/>
            <person name="Auch B."/>
            <person name="Kono T."/>
            <person name="Mallez S."/>
            <person name="Becker A."/>
            <person name="Gohl D.M."/>
            <person name="Silverstein K.A.T."/>
            <person name="Koren S."/>
            <person name="Bechman K.B."/>
            <person name="Herman A."/>
            <person name="Abrahante J.E."/>
            <person name="Garbe J."/>
        </authorList>
    </citation>
    <scope>NUCLEOTIDE SEQUENCE</scope>
    <source>
        <strain evidence="2">Duluth1</strain>
        <tissue evidence="2">Whole animal</tissue>
    </source>
</reference>
<evidence type="ECO:0000313" key="2">
    <source>
        <dbReference type="EMBL" id="KAH3777324.1"/>
    </source>
</evidence>
<dbReference type="Proteomes" id="UP000828390">
    <property type="component" value="Unassembled WGS sequence"/>
</dbReference>